<dbReference type="Proteomes" id="UP001151532">
    <property type="component" value="Chromosome 2"/>
</dbReference>
<keyword evidence="3" id="KW-1185">Reference proteome</keyword>
<dbReference type="AlphaFoldDB" id="A0A9Q0PA92"/>
<reference evidence="2" key="1">
    <citation type="submission" date="2022-11" db="EMBL/GenBank/DDBJ databases">
        <authorList>
            <person name="Hyden B.L."/>
            <person name="Feng K."/>
            <person name="Yates T."/>
            <person name="Jawdy S."/>
            <person name="Smart L.B."/>
            <person name="Muchero W."/>
        </authorList>
    </citation>
    <scope>NUCLEOTIDE SEQUENCE</scope>
    <source>
        <tissue evidence="2">Shoot tip</tissue>
    </source>
</reference>
<feature type="region of interest" description="Disordered" evidence="1">
    <location>
        <begin position="1"/>
        <end position="21"/>
    </location>
</feature>
<evidence type="ECO:0000313" key="3">
    <source>
        <dbReference type="Proteomes" id="UP001151532"/>
    </source>
</evidence>
<sequence>MILSHAGKGGSVRPGSTAGHGHVTTAISLMASIIARKRNHAIIHPGT</sequence>
<proteinExistence type="predicted"/>
<evidence type="ECO:0000256" key="1">
    <source>
        <dbReference type="SAM" id="MobiDB-lite"/>
    </source>
</evidence>
<gene>
    <name evidence="2" type="ORF">OIU79_014815</name>
</gene>
<protein>
    <submittedName>
        <fullName evidence="2">Uncharacterized protein</fullName>
    </submittedName>
</protein>
<organism evidence="2 3">
    <name type="scientific">Salix purpurea</name>
    <name type="common">Purple osier willow</name>
    <dbReference type="NCBI Taxonomy" id="77065"/>
    <lineage>
        <taxon>Eukaryota</taxon>
        <taxon>Viridiplantae</taxon>
        <taxon>Streptophyta</taxon>
        <taxon>Embryophyta</taxon>
        <taxon>Tracheophyta</taxon>
        <taxon>Spermatophyta</taxon>
        <taxon>Magnoliopsida</taxon>
        <taxon>eudicotyledons</taxon>
        <taxon>Gunneridae</taxon>
        <taxon>Pentapetalae</taxon>
        <taxon>rosids</taxon>
        <taxon>fabids</taxon>
        <taxon>Malpighiales</taxon>
        <taxon>Salicaceae</taxon>
        <taxon>Saliceae</taxon>
        <taxon>Salix</taxon>
    </lineage>
</organism>
<comment type="caution">
    <text evidence="2">The sequence shown here is derived from an EMBL/GenBank/DDBJ whole genome shotgun (WGS) entry which is preliminary data.</text>
</comment>
<evidence type="ECO:0000313" key="2">
    <source>
        <dbReference type="EMBL" id="KAJ6684538.1"/>
    </source>
</evidence>
<accession>A0A9Q0PA92</accession>
<dbReference type="EMBL" id="JAPFFK010000019">
    <property type="protein sequence ID" value="KAJ6684538.1"/>
    <property type="molecule type" value="Genomic_DNA"/>
</dbReference>
<reference evidence="2" key="2">
    <citation type="journal article" date="2023" name="Int. J. Mol. Sci.">
        <title>De Novo Assembly and Annotation of 11 Diverse Shrub Willow (Salix) Genomes Reveals Novel Gene Organization in Sex-Linked Regions.</title>
        <authorList>
            <person name="Hyden B."/>
            <person name="Feng K."/>
            <person name="Yates T.B."/>
            <person name="Jawdy S."/>
            <person name="Cereghino C."/>
            <person name="Smart L.B."/>
            <person name="Muchero W."/>
        </authorList>
    </citation>
    <scope>NUCLEOTIDE SEQUENCE</scope>
    <source>
        <tissue evidence="2">Shoot tip</tissue>
    </source>
</reference>
<name>A0A9Q0PA92_SALPP</name>